<name>A0A1H9E4A2_9GAMM</name>
<dbReference type="OrthoDB" id="952521at2"/>
<keyword evidence="1" id="KW-0175">Coiled coil</keyword>
<proteinExistence type="predicted"/>
<gene>
    <name evidence="2" type="ORF">SAMN03080615_00681</name>
</gene>
<feature type="coiled-coil region" evidence="1">
    <location>
        <begin position="221"/>
        <end position="252"/>
    </location>
</feature>
<evidence type="ECO:0000313" key="2">
    <source>
        <dbReference type="EMBL" id="SEQ20539.1"/>
    </source>
</evidence>
<evidence type="ECO:0000313" key="3">
    <source>
        <dbReference type="Proteomes" id="UP000198749"/>
    </source>
</evidence>
<keyword evidence="3" id="KW-1185">Reference proteome</keyword>
<protein>
    <submittedName>
        <fullName evidence="2">Type IV pili methyl-accepting chemotaxis transducer N-term</fullName>
    </submittedName>
</protein>
<dbReference type="EMBL" id="FOGB01000002">
    <property type="protein sequence ID" value="SEQ20539.1"/>
    <property type="molecule type" value="Genomic_DNA"/>
</dbReference>
<dbReference type="Proteomes" id="UP000198749">
    <property type="component" value="Unassembled WGS sequence"/>
</dbReference>
<organism evidence="2 3">
    <name type="scientific">Amphritea atlantica</name>
    <dbReference type="NCBI Taxonomy" id="355243"/>
    <lineage>
        <taxon>Bacteria</taxon>
        <taxon>Pseudomonadati</taxon>
        <taxon>Pseudomonadota</taxon>
        <taxon>Gammaproteobacteria</taxon>
        <taxon>Oceanospirillales</taxon>
        <taxon>Oceanospirillaceae</taxon>
        <taxon>Amphritea</taxon>
    </lineage>
</organism>
<dbReference type="AlphaFoldDB" id="A0A1H9E4A2"/>
<dbReference type="STRING" id="355243.SAMN03080615_00681"/>
<evidence type="ECO:0000256" key="1">
    <source>
        <dbReference type="SAM" id="Coils"/>
    </source>
</evidence>
<reference evidence="3" key="1">
    <citation type="submission" date="2016-10" db="EMBL/GenBank/DDBJ databases">
        <authorList>
            <person name="Varghese N."/>
            <person name="Submissions S."/>
        </authorList>
    </citation>
    <scope>NUCLEOTIDE SEQUENCE [LARGE SCALE GENOMIC DNA]</scope>
    <source>
        <strain evidence="3">DSM 18887</strain>
    </source>
</reference>
<accession>A0A1H9E4A2</accession>
<sequence>MHYWIMCRLCYKLPLKQPEDSIDMKTKTIIKASISTLLMTVCLAGLARAAEINTQAEAIAMAAQQRTLTQVMLKSYLFSALGVRARNADEQLTQATQTFSAQQQQLTDFVSDRAVQQQLARLGQSWQSTQKLYQRKADKMHFKELYSGNEALLSQADATLEKVVLANPDDSARPLSLLGQQELLCQQLVVLYAMTAWGVAAEADTSYDAISGELRSNMVALQELSQNTPQINQQLEQLSNALERTIQVSKARPGAMLPALVDRSVVKVVMQLKQLQADYLSQTNAANS</sequence>